<dbReference type="AlphaFoldDB" id="A0A1G5G924"/>
<dbReference type="PROSITE" id="PS00330">
    <property type="entry name" value="HEMOLYSIN_CALCIUM"/>
    <property type="match status" value="3"/>
</dbReference>
<reference evidence="4" key="1">
    <citation type="submission" date="2016-10" db="EMBL/GenBank/DDBJ databases">
        <authorList>
            <person name="Varghese N."/>
            <person name="Submissions S."/>
        </authorList>
    </citation>
    <scope>NUCLEOTIDE SEQUENCE [LARGE SCALE GENOMIC DNA]</scope>
    <source>
        <strain evidence="4">CGMCC 1.7666</strain>
    </source>
</reference>
<evidence type="ECO:0000313" key="3">
    <source>
        <dbReference type="EMBL" id="SCY47974.1"/>
    </source>
</evidence>
<dbReference type="SUPFAM" id="SSF50952">
    <property type="entry name" value="Soluble quinoprotein glucose dehydrogenase"/>
    <property type="match status" value="1"/>
</dbReference>
<gene>
    <name evidence="3" type="ORF">SAMN02927923_01425</name>
</gene>
<organism evidence="3 4">
    <name type="scientific">Microvirga guangxiensis</name>
    <dbReference type="NCBI Taxonomy" id="549386"/>
    <lineage>
        <taxon>Bacteria</taxon>
        <taxon>Pseudomonadati</taxon>
        <taxon>Pseudomonadota</taxon>
        <taxon>Alphaproteobacteria</taxon>
        <taxon>Hyphomicrobiales</taxon>
        <taxon>Methylobacteriaceae</taxon>
        <taxon>Microvirga</taxon>
    </lineage>
</organism>
<dbReference type="InterPro" id="IPR011049">
    <property type="entry name" value="Serralysin-like_metalloprot_C"/>
</dbReference>
<feature type="domain" description="Glucose/Sorbosone dehydrogenase" evidence="2">
    <location>
        <begin position="56"/>
        <end position="362"/>
    </location>
</feature>
<feature type="compositionally biased region" description="Basic and acidic residues" evidence="1">
    <location>
        <begin position="558"/>
        <end position="579"/>
    </location>
</feature>
<sequence>MTNKIVINGDNGSNSLSGTEAAEILYGFTAHSQDASLLATKIASYGDRDKPRGALPLALTSPPDDPDHLFVVQQKGVVSVLNVTTGKMLESPYMDLSSEIPIDGEQGMLGFAFDPNYEENRFIYVYISTQPNDVEIRRYTTAANNPHEVDPSSKHVVKKIDFPDGNTRHRSGWIDFGPDGYLYVSVGDAGSGANAQKIDNPFGKILRLDVHGDDFPADPNNNYAVPSDNPRTIAGIAGDATGTGIYAAGLRNPWKGSFDRATGELYISDVAESGSEEVNLIQAGANYGWSRTEGTFDPAQYPHFTNPIHAFGRTSGGGVVGGYVYRGQDDAFHGQYFFGDFGKSKVWSMDVYGEQRAVTERTADIKKGYAAFSNPGVFGEDALGNLYVATFGRDIIKLTAQTTSLDEADVIDAGGGNDVVYAGAGDDKVFGGTGNDTLSGMNGNDSIDGGSGRDRMLGGRGNDIYVVDDAKDKVVERTGEGKDTIKTKVSYTLTDAMSVEVLWTTNTSGTASINLTGNKLDNQISGNAGTNVLSGMGGADIIRGLGGDDVINGGAGNDDLHGDAGNDRLDGGTEDDKLEGGAGTDHLTGGAGGDTFVWLSTAETSLNLAEADIVLDFKETEGDRLSLLNIDAREDRDGAQAFSFIGTEQFTRAGQVRYETVGGVTLVYLNTDADLEAEGVIRLAGVHTLSAENFIL</sequence>
<feature type="region of interest" description="Disordered" evidence="1">
    <location>
        <begin position="556"/>
        <end position="587"/>
    </location>
</feature>
<protein>
    <submittedName>
        <fullName evidence="3">Glucose/arabinose dehydrogenase, beta-propeller fold</fullName>
    </submittedName>
</protein>
<dbReference type="Gene3D" id="2.120.10.30">
    <property type="entry name" value="TolB, C-terminal domain"/>
    <property type="match status" value="1"/>
</dbReference>
<dbReference type="PANTHER" id="PTHR19328:SF75">
    <property type="entry name" value="ALDOSE SUGAR DEHYDROGENASE YLII"/>
    <property type="match status" value="1"/>
</dbReference>
<evidence type="ECO:0000259" key="2">
    <source>
        <dbReference type="Pfam" id="PF07995"/>
    </source>
</evidence>
<accession>A0A1G5G924</accession>
<name>A0A1G5G924_9HYPH</name>
<dbReference type="STRING" id="549386.SAMN02927923_01425"/>
<dbReference type="Pfam" id="PF00353">
    <property type="entry name" value="HemolysinCabind"/>
    <property type="match status" value="3"/>
</dbReference>
<dbReference type="EMBL" id="FMVJ01000004">
    <property type="protein sequence ID" value="SCY47974.1"/>
    <property type="molecule type" value="Genomic_DNA"/>
</dbReference>
<dbReference type="Proteomes" id="UP000199569">
    <property type="component" value="Unassembled WGS sequence"/>
</dbReference>
<dbReference type="InterPro" id="IPR012938">
    <property type="entry name" value="Glc/Sorbosone_DH"/>
</dbReference>
<dbReference type="RefSeq" id="WP_175493814.1">
    <property type="nucleotide sequence ID" value="NZ_FMVJ01000004.1"/>
</dbReference>
<evidence type="ECO:0000313" key="4">
    <source>
        <dbReference type="Proteomes" id="UP000199569"/>
    </source>
</evidence>
<dbReference type="PRINTS" id="PR00313">
    <property type="entry name" value="CABNDNGRPT"/>
</dbReference>
<dbReference type="Pfam" id="PF07995">
    <property type="entry name" value="GSDH"/>
    <property type="match status" value="1"/>
</dbReference>
<proteinExistence type="predicted"/>
<dbReference type="SUPFAM" id="SSF51120">
    <property type="entry name" value="beta-Roll"/>
    <property type="match status" value="2"/>
</dbReference>
<dbReference type="InterPro" id="IPR011042">
    <property type="entry name" value="6-blade_b-propeller_TolB-like"/>
</dbReference>
<evidence type="ECO:0000256" key="1">
    <source>
        <dbReference type="SAM" id="MobiDB-lite"/>
    </source>
</evidence>
<dbReference type="InterPro" id="IPR011041">
    <property type="entry name" value="Quinoprot_gluc/sorb_DH_b-prop"/>
</dbReference>
<dbReference type="GO" id="GO:0005509">
    <property type="term" value="F:calcium ion binding"/>
    <property type="evidence" value="ECO:0007669"/>
    <property type="project" value="InterPro"/>
</dbReference>
<dbReference type="PANTHER" id="PTHR19328">
    <property type="entry name" value="HEDGEHOG-INTERACTING PROTEIN"/>
    <property type="match status" value="1"/>
</dbReference>
<dbReference type="InterPro" id="IPR018511">
    <property type="entry name" value="Hemolysin-typ_Ca-bd_CS"/>
</dbReference>
<dbReference type="InterPro" id="IPR001343">
    <property type="entry name" value="Hemolysn_Ca-bd"/>
</dbReference>
<keyword evidence="4" id="KW-1185">Reference proteome</keyword>
<dbReference type="Gene3D" id="2.150.10.10">
    <property type="entry name" value="Serralysin-like metalloprotease, C-terminal"/>
    <property type="match status" value="3"/>
</dbReference>